<name>A0A8X6R5L4_TRICX</name>
<accession>A0A8X6R5L4</accession>
<gene>
    <name evidence="1" type="primary">NCL1_18851</name>
    <name evidence="1" type="ORF">TNCV_2575451</name>
</gene>
<dbReference type="Proteomes" id="UP000887159">
    <property type="component" value="Unassembled WGS sequence"/>
</dbReference>
<comment type="caution">
    <text evidence="1">The sequence shown here is derived from an EMBL/GenBank/DDBJ whole genome shotgun (WGS) entry which is preliminary data.</text>
</comment>
<evidence type="ECO:0000313" key="1">
    <source>
        <dbReference type="EMBL" id="GFX88838.1"/>
    </source>
</evidence>
<organism evidence="1 2">
    <name type="scientific">Trichonephila clavipes</name>
    <name type="common">Golden silk orbweaver</name>
    <name type="synonym">Nephila clavipes</name>
    <dbReference type="NCBI Taxonomy" id="2585209"/>
    <lineage>
        <taxon>Eukaryota</taxon>
        <taxon>Metazoa</taxon>
        <taxon>Ecdysozoa</taxon>
        <taxon>Arthropoda</taxon>
        <taxon>Chelicerata</taxon>
        <taxon>Arachnida</taxon>
        <taxon>Araneae</taxon>
        <taxon>Araneomorphae</taxon>
        <taxon>Entelegynae</taxon>
        <taxon>Araneoidea</taxon>
        <taxon>Nephilidae</taxon>
        <taxon>Trichonephila</taxon>
    </lineage>
</organism>
<sequence>MSENTVEKQRKRSWPLYFMLRKSRYKTWITSHRALFHLLSTTGKMKMQHISSEKRRKDADVLEKASKASGVMIWMEMSPQGLTKPFFVWNQRL</sequence>
<reference evidence="1" key="1">
    <citation type="submission" date="2020-08" db="EMBL/GenBank/DDBJ databases">
        <title>Multicomponent nature underlies the extraordinary mechanical properties of spider dragline silk.</title>
        <authorList>
            <person name="Kono N."/>
            <person name="Nakamura H."/>
            <person name="Mori M."/>
            <person name="Yoshida Y."/>
            <person name="Ohtoshi R."/>
            <person name="Malay A.D."/>
            <person name="Moran D.A.P."/>
            <person name="Tomita M."/>
            <person name="Numata K."/>
            <person name="Arakawa K."/>
        </authorList>
    </citation>
    <scope>NUCLEOTIDE SEQUENCE</scope>
</reference>
<keyword evidence="2" id="KW-1185">Reference proteome</keyword>
<proteinExistence type="predicted"/>
<dbReference type="EMBL" id="BMAU01021062">
    <property type="protein sequence ID" value="GFX88838.1"/>
    <property type="molecule type" value="Genomic_DNA"/>
</dbReference>
<dbReference type="AlphaFoldDB" id="A0A8X6R5L4"/>
<evidence type="ECO:0000313" key="2">
    <source>
        <dbReference type="Proteomes" id="UP000887159"/>
    </source>
</evidence>
<protein>
    <submittedName>
        <fullName evidence="1">Uncharacterized protein</fullName>
    </submittedName>
</protein>